<dbReference type="EMBL" id="JBHRXY010000034">
    <property type="protein sequence ID" value="MFC3631585.1"/>
    <property type="molecule type" value="Genomic_DNA"/>
</dbReference>
<feature type="domain" description="Asparaginase/glutaminase C-terminal" evidence="4">
    <location>
        <begin position="211"/>
        <end position="312"/>
    </location>
</feature>
<dbReference type="RefSeq" id="WP_377763921.1">
    <property type="nucleotide sequence ID" value="NZ_JBHRXY010000034.1"/>
</dbReference>
<comment type="caution">
    <text evidence="5">The sequence shown here is derived from an EMBL/GenBank/DDBJ whole genome shotgun (WGS) entry which is preliminary data.</text>
</comment>
<dbReference type="InterPro" id="IPR004550">
    <property type="entry name" value="AsnASE_II"/>
</dbReference>
<dbReference type="InterPro" id="IPR036152">
    <property type="entry name" value="Asp/glu_Ase-like_sf"/>
</dbReference>
<name>A0ABV7U9K8_9RHOB</name>
<reference evidence="6" key="1">
    <citation type="journal article" date="2019" name="Int. J. Syst. Evol. Microbiol.">
        <title>The Global Catalogue of Microorganisms (GCM) 10K type strain sequencing project: providing services to taxonomists for standard genome sequencing and annotation.</title>
        <authorList>
            <consortium name="The Broad Institute Genomics Platform"/>
            <consortium name="The Broad Institute Genome Sequencing Center for Infectious Disease"/>
            <person name="Wu L."/>
            <person name="Ma J."/>
        </authorList>
    </citation>
    <scope>NUCLEOTIDE SEQUENCE [LARGE SCALE GENOMIC DNA]</scope>
    <source>
        <strain evidence="6">KCTC 42473</strain>
    </source>
</reference>
<sequence>MTPRVEIIALGGTIACAPDAGAAGVAPSLTGADLVAAVPQLDALARINARNLSNLPSTEIGLPLVFDLAAAIRDHEDGGTAGVVVTQGTDTIEETAFLLNLLHRGDMPVVVTGAMRNPSLPGADGPANLLAAVACAADPGCRDLGVIVAFDDVIHPAAWVQKRDTSATGAFWSPSPLGWMAEGRPALYAKPPRGATFDLPQGAPLPFVPILKPGLSDPPLLVQACLDAGAAGLVLDLAGGGHVLSSWMDPLAAAARRIPVIFASRTRGGRVLSRTYGQAGGEIDLLNRGLTGSGDLDALKARLVLMLALMTGAPGRFGAFTDLAWQPGDPANTFTGRSR</sequence>
<dbReference type="SFLD" id="SFLDS00057">
    <property type="entry name" value="Glutaminase/Asparaginase"/>
    <property type="match status" value="1"/>
</dbReference>
<feature type="domain" description="L-asparaginase N-terminal" evidence="3">
    <location>
        <begin position="4"/>
        <end position="191"/>
    </location>
</feature>
<dbReference type="SUPFAM" id="SSF53774">
    <property type="entry name" value="Glutaminase/Asparaginase"/>
    <property type="match status" value="1"/>
</dbReference>
<dbReference type="InterPro" id="IPR006034">
    <property type="entry name" value="Asparaginase/glutaminase-like"/>
</dbReference>
<evidence type="ECO:0000256" key="2">
    <source>
        <dbReference type="ARBA" id="ARBA00022801"/>
    </source>
</evidence>
<keyword evidence="2" id="KW-0378">Hydrolase</keyword>
<dbReference type="Pfam" id="PF00710">
    <property type="entry name" value="Asparaginase"/>
    <property type="match status" value="1"/>
</dbReference>
<dbReference type="SMART" id="SM00870">
    <property type="entry name" value="Asparaginase"/>
    <property type="match status" value="1"/>
</dbReference>
<gene>
    <name evidence="5" type="ORF">ACFOM8_19330</name>
</gene>
<evidence type="ECO:0000259" key="4">
    <source>
        <dbReference type="Pfam" id="PF17763"/>
    </source>
</evidence>
<dbReference type="InterPro" id="IPR027474">
    <property type="entry name" value="L-asparaginase_N"/>
</dbReference>
<dbReference type="PANTHER" id="PTHR11707">
    <property type="entry name" value="L-ASPARAGINASE"/>
    <property type="match status" value="1"/>
</dbReference>
<dbReference type="PIRSF" id="PIRSF001220">
    <property type="entry name" value="L-ASNase_gatD"/>
    <property type="match status" value="1"/>
</dbReference>
<dbReference type="PROSITE" id="PS51732">
    <property type="entry name" value="ASN_GLN_ASE_3"/>
    <property type="match status" value="1"/>
</dbReference>
<evidence type="ECO:0000313" key="6">
    <source>
        <dbReference type="Proteomes" id="UP001595539"/>
    </source>
</evidence>
<dbReference type="Proteomes" id="UP001595539">
    <property type="component" value="Unassembled WGS sequence"/>
</dbReference>
<comment type="similarity">
    <text evidence="1">Belongs to the asparaginase 1 family.</text>
</comment>
<evidence type="ECO:0000256" key="1">
    <source>
        <dbReference type="ARBA" id="ARBA00010518"/>
    </source>
</evidence>
<dbReference type="InterPro" id="IPR027473">
    <property type="entry name" value="L-asparaginase_C"/>
</dbReference>
<dbReference type="InterPro" id="IPR040919">
    <property type="entry name" value="Asparaginase_C"/>
</dbReference>
<dbReference type="Pfam" id="PF17763">
    <property type="entry name" value="Asparaginase_C"/>
    <property type="match status" value="1"/>
</dbReference>
<dbReference type="Gene3D" id="3.40.50.1170">
    <property type="entry name" value="L-asparaginase, N-terminal domain"/>
    <property type="match status" value="1"/>
</dbReference>
<dbReference type="InterPro" id="IPR037152">
    <property type="entry name" value="L-asparaginase_N_sf"/>
</dbReference>
<dbReference type="Gene3D" id="3.40.50.40">
    <property type="match status" value="1"/>
</dbReference>
<protein>
    <submittedName>
        <fullName evidence="5">Asparaginase</fullName>
    </submittedName>
</protein>
<dbReference type="PRINTS" id="PR00139">
    <property type="entry name" value="ASNGLNASE"/>
</dbReference>
<keyword evidence="6" id="KW-1185">Reference proteome</keyword>
<dbReference type="PIRSF" id="PIRSF500176">
    <property type="entry name" value="L_ASNase"/>
    <property type="match status" value="1"/>
</dbReference>
<evidence type="ECO:0000313" key="5">
    <source>
        <dbReference type="EMBL" id="MFC3631585.1"/>
    </source>
</evidence>
<organism evidence="5 6">
    <name type="scientific">Paracoccus angustae</name>
    <dbReference type="NCBI Taxonomy" id="1671480"/>
    <lineage>
        <taxon>Bacteria</taxon>
        <taxon>Pseudomonadati</taxon>
        <taxon>Pseudomonadota</taxon>
        <taxon>Alphaproteobacteria</taxon>
        <taxon>Rhodobacterales</taxon>
        <taxon>Paracoccaceae</taxon>
        <taxon>Paracoccus</taxon>
    </lineage>
</organism>
<evidence type="ECO:0000259" key="3">
    <source>
        <dbReference type="Pfam" id="PF00710"/>
    </source>
</evidence>
<proteinExistence type="inferred from homology"/>
<dbReference type="CDD" id="cd08964">
    <property type="entry name" value="L-asparaginase_II"/>
    <property type="match status" value="1"/>
</dbReference>
<dbReference type="PANTHER" id="PTHR11707:SF28">
    <property type="entry name" value="60 KDA LYSOPHOSPHOLIPASE"/>
    <property type="match status" value="1"/>
</dbReference>
<accession>A0ABV7U9K8</accession>